<feature type="domain" description="Fatty acid desaturase" evidence="2">
    <location>
        <begin position="44"/>
        <end position="250"/>
    </location>
</feature>
<dbReference type="EMBL" id="BAAAFR010000008">
    <property type="protein sequence ID" value="GAA0324441.1"/>
    <property type="molecule type" value="Genomic_DNA"/>
</dbReference>
<gene>
    <name evidence="3" type="ORF">GCM10009129_22820</name>
</gene>
<name>A0ABN0W3X1_9GAMM</name>
<reference evidence="3 4" key="1">
    <citation type="journal article" date="2019" name="Int. J. Syst. Evol. Microbiol.">
        <title>The Global Catalogue of Microorganisms (GCM) 10K type strain sequencing project: providing services to taxonomists for standard genome sequencing and annotation.</title>
        <authorList>
            <consortium name="The Broad Institute Genomics Platform"/>
            <consortium name="The Broad Institute Genome Sequencing Center for Infectious Disease"/>
            <person name="Wu L."/>
            <person name="Ma J."/>
        </authorList>
    </citation>
    <scope>NUCLEOTIDE SEQUENCE [LARGE SCALE GENOMIC DNA]</scope>
    <source>
        <strain evidence="3 4">JCM 16343</strain>
    </source>
</reference>
<feature type="transmembrane region" description="Helical" evidence="1">
    <location>
        <begin position="175"/>
        <end position="197"/>
    </location>
</feature>
<feature type="transmembrane region" description="Helical" evidence="1">
    <location>
        <begin position="76"/>
        <end position="96"/>
    </location>
</feature>
<feature type="transmembrane region" description="Helical" evidence="1">
    <location>
        <begin position="122"/>
        <end position="140"/>
    </location>
</feature>
<keyword evidence="1" id="KW-1133">Transmembrane helix</keyword>
<evidence type="ECO:0000259" key="2">
    <source>
        <dbReference type="Pfam" id="PF00487"/>
    </source>
</evidence>
<dbReference type="Proteomes" id="UP001501787">
    <property type="component" value="Unassembled WGS sequence"/>
</dbReference>
<proteinExistence type="predicted"/>
<feature type="transmembrane region" description="Helical" evidence="1">
    <location>
        <begin position="44"/>
        <end position="64"/>
    </location>
</feature>
<evidence type="ECO:0000313" key="4">
    <source>
        <dbReference type="Proteomes" id="UP001501787"/>
    </source>
</evidence>
<organism evidence="3 4">
    <name type="scientific">Psychrobacter aestuarii</name>
    <dbReference type="NCBI Taxonomy" id="556327"/>
    <lineage>
        <taxon>Bacteria</taxon>
        <taxon>Pseudomonadati</taxon>
        <taxon>Pseudomonadota</taxon>
        <taxon>Gammaproteobacteria</taxon>
        <taxon>Moraxellales</taxon>
        <taxon>Moraxellaceae</taxon>
        <taxon>Psychrobacter</taxon>
    </lineage>
</organism>
<comment type="caution">
    <text evidence="3">The sequence shown here is derived from an EMBL/GenBank/DDBJ whole genome shotgun (WGS) entry which is preliminary data.</text>
</comment>
<accession>A0ABN0W3X1</accession>
<dbReference type="InterPro" id="IPR005804">
    <property type="entry name" value="FA_desaturase_dom"/>
</dbReference>
<keyword evidence="1" id="KW-0812">Transmembrane</keyword>
<evidence type="ECO:0000256" key="1">
    <source>
        <dbReference type="SAM" id="Phobius"/>
    </source>
</evidence>
<feature type="transmembrane region" description="Helical" evidence="1">
    <location>
        <begin position="152"/>
        <end position="169"/>
    </location>
</feature>
<sequence>MRHPSLSRIVWQDLCQQSPLEVAYNLILPFPFFLFSWWCAHQGWWLPALVGSFLFFTAALRQAHDAYHNTLGVGRVLNNLMLYVLSSTMLCSTHAIRKTHLNHHRDPLGASDVEGNWARLPWYQAIIGGGIFSLRIQWYGLTHGSRRTRLQVALDMLITISIFASALLWSPTVLVYHVLVMLLANTLVGFFAVWSVHHDCDEEVYARSERRLLANLFTFNLLYHMEHHLFPAVSTQHLPQLAKRIEVTAPDWLAQPVLPVPAALLSLSSGTKKPLK</sequence>
<keyword evidence="4" id="KW-1185">Reference proteome</keyword>
<dbReference type="Pfam" id="PF00487">
    <property type="entry name" value="FA_desaturase"/>
    <property type="match status" value="1"/>
</dbReference>
<protein>
    <recommendedName>
        <fullName evidence="2">Fatty acid desaturase domain-containing protein</fullName>
    </recommendedName>
</protein>
<keyword evidence="1" id="KW-0472">Membrane</keyword>
<evidence type="ECO:0000313" key="3">
    <source>
        <dbReference type="EMBL" id="GAA0324441.1"/>
    </source>
</evidence>
<dbReference type="RefSeq" id="WP_201504463.1">
    <property type="nucleotide sequence ID" value="NZ_BAAAFR010000008.1"/>
</dbReference>